<evidence type="ECO:0000256" key="4">
    <source>
        <dbReference type="ARBA" id="ARBA00021914"/>
    </source>
</evidence>
<evidence type="ECO:0000256" key="9">
    <source>
        <dbReference type="SAM" id="MobiDB-lite"/>
    </source>
</evidence>
<dbReference type="CTD" id="1802"/>
<dbReference type="InterPro" id="IPR010014">
    <property type="entry name" value="DHP2"/>
</dbReference>
<dbReference type="PANTHER" id="PTHR10762">
    <property type="entry name" value="DIPHTHAMIDE BIOSYNTHESIS PROTEIN"/>
    <property type="match status" value="1"/>
</dbReference>
<comment type="similarity">
    <text evidence="3 8">Belongs to the DPH1/DPH2 family. DPH2 subfamily.</text>
</comment>
<accession>A0AAJ6QRP0</accession>
<gene>
    <name evidence="11" type="primary">LOC100907219</name>
</gene>
<protein>
    <recommendedName>
        <fullName evidence="4 8">2-(3-amino-3-carboxypropyl)histidine synthase subunit 2</fullName>
    </recommendedName>
</protein>
<dbReference type="Gene3D" id="3.40.50.11840">
    <property type="entry name" value="Diphthamide synthesis DPH1/DPH2 domain 1"/>
    <property type="match status" value="1"/>
</dbReference>
<comment type="cofactor">
    <cofactor evidence="1">
        <name>[4Fe-4S] cluster</name>
        <dbReference type="ChEBI" id="CHEBI:49883"/>
    </cofactor>
</comment>
<proteinExistence type="inferred from homology"/>
<keyword evidence="7 8" id="KW-0411">Iron-sulfur</keyword>
<evidence type="ECO:0000313" key="11">
    <source>
        <dbReference type="RefSeq" id="XP_003741614.1"/>
    </source>
</evidence>
<dbReference type="Gene3D" id="3.40.50.11860">
    <property type="entry name" value="Diphthamide synthesis DPH1/DPH2 domain 3"/>
    <property type="match status" value="1"/>
</dbReference>
<dbReference type="AlphaFoldDB" id="A0AAJ6QRP0"/>
<evidence type="ECO:0000256" key="8">
    <source>
        <dbReference type="RuleBase" id="RU364133"/>
    </source>
</evidence>
<feature type="compositionally biased region" description="Polar residues" evidence="9">
    <location>
        <begin position="479"/>
        <end position="489"/>
    </location>
</feature>
<keyword evidence="6 8" id="KW-0408">Iron</keyword>
<evidence type="ECO:0000256" key="7">
    <source>
        <dbReference type="ARBA" id="ARBA00023014"/>
    </source>
</evidence>
<evidence type="ECO:0000256" key="1">
    <source>
        <dbReference type="ARBA" id="ARBA00001966"/>
    </source>
</evidence>
<keyword evidence="5 8" id="KW-0479">Metal-binding</keyword>
<comment type="function">
    <text evidence="8">Required for the first step of diphthamide biosynthesis, a post-translational modification of histidine which occurs in elongation factor 2. DPH1 and DPH2 transfer a 3-amino-3-carboxypropyl (ACP) group from S-adenosyl-L-methionine (SAM) to a histidine residue, the reaction is assisted by a reduction system comprising DPH3 and a NADH-dependent reductase. Facilitates the reduction of the catalytic iron-sulfur cluster found in the DPH1 subunit.</text>
</comment>
<dbReference type="RefSeq" id="XP_003741614.1">
    <property type="nucleotide sequence ID" value="XM_003741566.2"/>
</dbReference>
<dbReference type="KEGG" id="goe:100907219"/>
<dbReference type="InterPro" id="IPR042265">
    <property type="entry name" value="DPH1/DPH2_3"/>
</dbReference>
<evidence type="ECO:0000256" key="5">
    <source>
        <dbReference type="ARBA" id="ARBA00022723"/>
    </source>
</evidence>
<dbReference type="Pfam" id="PF01866">
    <property type="entry name" value="Diphthamide_syn"/>
    <property type="match status" value="1"/>
</dbReference>
<name>A0AAJ6QRP0_9ACAR</name>
<dbReference type="GO" id="GO:0090560">
    <property type="term" value="F:2-(3-amino-3-carboxypropyl)histidine synthase activity"/>
    <property type="evidence" value="ECO:0007669"/>
    <property type="project" value="InterPro"/>
</dbReference>
<comment type="pathway">
    <text evidence="2 8">Protein modification; peptidyl-diphthamide biosynthesis.</text>
</comment>
<dbReference type="GO" id="GO:0046872">
    <property type="term" value="F:metal ion binding"/>
    <property type="evidence" value="ECO:0007669"/>
    <property type="project" value="UniProtKB-KW"/>
</dbReference>
<dbReference type="GO" id="GO:0017183">
    <property type="term" value="P:protein histidyl modification to diphthamide"/>
    <property type="evidence" value="ECO:0007669"/>
    <property type="project" value="InterPro"/>
</dbReference>
<keyword evidence="10" id="KW-1185">Reference proteome</keyword>
<dbReference type="FunFam" id="3.40.50.11860:FF:000001">
    <property type="entry name" value="2-(3-amino-3-carboxypropyl)histidine synthase subunit 2"/>
    <property type="match status" value="1"/>
</dbReference>
<dbReference type="SFLD" id="SFLDG01121">
    <property type="entry name" value="Diphthamide_biosynthesis"/>
    <property type="match status" value="1"/>
</dbReference>
<dbReference type="NCBIfam" id="TIGR00272">
    <property type="entry name" value="DPH2"/>
    <property type="match status" value="1"/>
</dbReference>
<sequence>MSVAFSSSAEDVIQRKLDVQRKPVASKGHDIEELFELKRCADWIRAKALQRVALQFPDELLALAVETVKYLTALVPETKLYILADTSFGSCCIDEVAAQHSSCDAVIHFGHSCLSSPSTLEALLIFGVHRVDWEPLRKTLNAETRYDDLLVFVDTKYCSHLDALREYLPESAIIGRPLNPGEEEIDTLKDGSQIALRRRFETDRPLSSEHPRPILWIGEDNRALESFILHFSSWSSMWSFNPETSELRREGLTISRSLMRRHYLVEKAKDAAIIGILVGTLGVKNFRLAIAHLRSLVKKAGKRSYTLAVGKLNVEKLANFQEIDIYVYVACPENTFFDSKEFYRPVITPYELEVALNPNREWGAQYFTNFDDILPGGCAYVEPPDTFELDREYDMSLVSGRIRGVGGGSAKSAEAHDDSSCGTLIKKEQTISIVHDGGAGDALSLRSWKGLDPQVGQTPVAAMKQGRDGIAAGYAEEGQTVSSSESNKT</sequence>
<dbReference type="PANTHER" id="PTHR10762:SF2">
    <property type="entry name" value="2-(3-AMINO-3-CARBOXYPROPYL)HISTIDINE SYNTHASE SUBUNIT 2"/>
    <property type="match status" value="1"/>
</dbReference>
<dbReference type="GO" id="GO:0051536">
    <property type="term" value="F:iron-sulfur cluster binding"/>
    <property type="evidence" value="ECO:0007669"/>
    <property type="project" value="UniProtKB-KW"/>
</dbReference>
<feature type="region of interest" description="Disordered" evidence="9">
    <location>
        <begin position="466"/>
        <end position="489"/>
    </location>
</feature>
<organism evidence="10 11">
    <name type="scientific">Galendromus occidentalis</name>
    <name type="common">western predatory mite</name>
    <dbReference type="NCBI Taxonomy" id="34638"/>
    <lineage>
        <taxon>Eukaryota</taxon>
        <taxon>Metazoa</taxon>
        <taxon>Ecdysozoa</taxon>
        <taxon>Arthropoda</taxon>
        <taxon>Chelicerata</taxon>
        <taxon>Arachnida</taxon>
        <taxon>Acari</taxon>
        <taxon>Parasitiformes</taxon>
        <taxon>Mesostigmata</taxon>
        <taxon>Gamasina</taxon>
        <taxon>Phytoseioidea</taxon>
        <taxon>Phytoseiidae</taxon>
        <taxon>Typhlodrominae</taxon>
        <taxon>Galendromus</taxon>
    </lineage>
</organism>
<reference evidence="11" key="1">
    <citation type="submission" date="2025-08" db="UniProtKB">
        <authorList>
            <consortium name="RefSeq"/>
        </authorList>
    </citation>
    <scope>IDENTIFICATION</scope>
</reference>
<dbReference type="NCBIfam" id="TIGR00322">
    <property type="entry name" value="diphth2_R"/>
    <property type="match status" value="1"/>
</dbReference>
<dbReference type="Proteomes" id="UP000694867">
    <property type="component" value="Unplaced"/>
</dbReference>
<dbReference type="GeneID" id="100907219"/>
<evidence type="ECO:0000256" key="3">
    <source>
        <dbReference type="ARBA" id="ARBA00006179"/>
    </source>
</evidence>
<evidence type="ECO:0000256" key="2">
    <source>
        <dbReference type="ARBA" id="ARBA00005156"/>
    </source>
</evidence>
<dbReference type="SFLD" id="SFLDF00408">
    <property type="entry name" value="Diphthamide_biosynthesis_famil"/>
    <property type="match status" value="1"/>
</dbReference>
<dbReference type="InterPro" id="IPR042263">
    <property type="entry name" value="DPH1/DPH2_1"/>
</dbReference>
<evidence type="ECO:0000313" key="10">
    <source>
        <dbReference type="Proteomes" id="UP000694867"/>
    </source>
</evidence>
<evidence type="ECO:0000256" key="6">
    <source>
        <dbReference type="ARBA" id="ARBA00023004"/>
    </source>
</evidence>
<dbReference type="InterPro" id="IPR016435">
    <property type="entry name" value="DPH1/DPH2"/>
</dbReference>
<dbReference type="SFLD" id="SFLDS00032">
    <property type="entry name" value="Radical_SAM_3-amino-3-carboxyp"/>
    <property type="match status" value="1"/>
</dbReference>